<evidence type="ECO:0000313" key="1">
    <source>
        <dbReference type="EnsemblMetazoa" id="PPA36338.1"/>
    </source>
</evidence>
<proteinExistence type="predicted"/>
<name>A0A2A6CUY3_PRIPA</name>
<organism evidence="1 2">
    <name type="scientific">Pristionchus pacificus</name>
    <name type="common">Parasitic nematode worm</name>
    <dbReference type="NCBI Taxonomy" id="54126"/>
    <lineage>
        <taxon>Eukaryota</taxon>
        <taxon>Metazoa</taxon>
        <taxon>Ecdysozoa</taxon>
        <taxon>Nematoda</taxon>
        <taxon>Chromadorea</taxon>
        <taxon>Rhabditida</taxon>
        <taxon>Rhabditina</taxon>
        <taxon>Diplogasteromorpha</taxon>
        <taxon>Diplogasteroidea</taxon>
        <taxon>Neodiplogasteridae</taxon>
        <taxon>Pristionchus</taxon>
    </lineage>
</organism>
<reference evidence="1" key="2">
    <citation type="submission" date="2022-06" db="UniProtKB">
        <authorList>
            <consortium name="EnsemblMetazoa"/>
        </authorList>
    </citation>
    <scope>IDENTIFICATION</scope>
    <source>
        <strain evidence="1">PS312</strain>
    </source>
</reference>
<accession>A0A2A6CUY3</accession>
<dbReference type="OrthoDB" id="7790673at2759"/>
<keyword evidence="2" id="KW-1185">Reference proteome</keyword>
<protein>
    <submittedName>
        <fullName evidence="1">Uncharacterized protein</fullName>
    </submittedName>
</protein>
<dbReference type="Proteomes" id="UP000005239">
    <property type="component" value="Unassembled WGS sequence"/>
</dbReference>
<accession>A0A8R1YR20</accession>
<gene>
    <name evidence="1" type="primary">WBGene00274707</name>
</gene>
<reference evidence="2" key="1">
    <citation type="journal article" date="2008" name="Nat. Genet.">
        <title>The Pristionchus pacificus genome provides a unique perspective on nematode lifestyle and parasitism.</title>
        <authorList>
            <person name="Dieterich C."/>
            <person name="Clifton S.W."/>
            <person name="Schuster L.N."/>
            <person name="Chinwalla A."/>
            <person name="Delehaunty K."/>
            <person name="Dinkelacker I."/>
            <person name="Fulton L."/>
            <person name="Fulton R."/>
            <person name="Godfrey J."/>
            <person name="Minx P."/>
            <person name="Mitreva M."/>
            <person name="Roeseler W."/>
            <person name="Tian H."/>
            <person name="Witte H."/>
            <person name="Yang S.P."/>
            <person name="Wilson R.K."/>
            <person name="Sommer R.J."/>
        </authorList>
    </citation>
    <scope>NUCLEOTIDE SEQUENCE [LARGE SCALE GENOMIC DNA]</scope>
    <source>
        <strain evidence="2">PS312</strain>
    </source>
</reference>
<dbReference type="AlphaFoldDB" id="A0A2A6CUY3"/>
<dbReference type="EnsemblMetazoa" id="PPA36338.1">
    <property type="protein sequence ID" value="PPA36338.1"/>
    <property type="gene ID" value="WBGene00274707"/>
</dbReference>
<sequence length="245" mass="27898">NYFTRRLYMRCHKSTWENMPRAAHRNAQLGITSLEKRREEIDLKAATNFVTRGTRNNFSSKCDNLLRGKYKISKQKPRHFCYYFTRHGINSTNSVSSSNYRQHSFFPRAARPVVKSGILTTRFFHSCARDGRSTLTLALFHPQFGESSSVSLGNPTSIAHLDHLEEDQGRILIASCDLRSRKAPFKKTTSLRRLDDLLLDSNHRLSATGHRQQKAKKISLLTLLILSAKIPIPSLTMFLPAGPVP</sequence>
<evidence type="ECO:0000313" key="2">
    <source>
        <dbReference type="Proteomes" id="UP000005239"/>
    </source>
</evidence>